<dbReference type="RefSeq" id="WP_188942252.1">
    <property type="nucleotide sequence ID" value="NZ_BMNA01000004.1"/>
</dbReference>
<dbReference type="EMBL" id="BMNA01000004">
    <property type="protein sequence ID" value="GGM05884.1"/>
    <property type="molecule type" value="Genomic_DNA"/>
</dbReference>
<feature type="region of interest" description="Disordered" evidence="1">
    <location>
        <begin position="35"/>
        <end position="81"/>
    </location>
</feature>
<feature type="chain" id="PRO_5038843872" description="DUF4352 domain-containing protein" evidence="2">
    <location>
        <begin position="34"/>
        <end position="219"/>
    </location>
</feature>
<dbReference type="AlphaFoldDB" id="A0A917T1R7"/>
<feature type="signal peptide" evidence="2">
    <location>
        <begin position="1"/>
        <end position="33"/>
    </location>
</feature>
<reference evidence="3" key="1">
    <citation type="journal article" date="2014" name="Int. J. Syst. Evol. Microbiol.">
        <title>Complete genome sequence of Corynebacterium casei LMG S-19264T (=DSM 44701T), isolated from a smear-ripened cheese.</title>
        <authorList>
            <consortium name="US DOE Joint Genome Institute (JGI-PGF)"/>
            <person name="Walter F."/>
            <person name="Albersmeier A."/>
            <person name="Kalinowski J."/>
            <person name="Ruckert C."/>
        </authorList>
    </citation>
    <scope>NUCLEOTIDE SEQUENCE</scope>
    <source>
        <strain evidence="3">CGMCC 4.7308</strain>
    </source>
</reference>
<evidence type="ECO:0000256" key="2">
    <source>
        <dbReference type="SAM" id="SignalP"/>
    </source>
</evidence>
<protein>
    <recommendedName>
        <fullName evidence="5">DUF4352 domain-containing protein</fullName>
    </recommendedName>
</protein>
<comment type="caution">
    <text evidence="3">The sequence shown here is derived from an EMBL/GenBank/DDBJ whole genome shotgun (WGS) entry which is preliminary data.</text>
</comment>
<feature type="compositionally biased region" description="Pro residues" evidence="1">
    <location>
        <begin position="63"/>
        <end position="72"/>
    </location>
</feature>
<keyword evidence="2" id="KW-0732">Signal</keyword>
<sequence>MDTPQIGRGRTGRACRWSAGLACAALLVTGCAAQTSAGAGAPSGTGGGGVTVTAPAPATPQRSDPPAPPSSPPVARHGRPAHPTIAASAGAFAASLPARWSDGVVLTVARVRHGSETGRGPGDFTGQPFTAVTFQLRNGSDRTLDLSAVVVSASYGTPARVAAPVYDDTAQDFAGSLPPGASATATYLYAFPPSALASATATVDLDGVHAVAQLRGGLR</sequence>
<reference evidence="3" key="2">
    <citation type="submission" date="2020-09" db="EMBL/GenBank/DDBJ databases">
        <authorList>
            <person name="Sun Q."/>
            <person name="Zhou Y."/>
        </authorList>
    </citation>
    <scope>NUCLEOTIDE SEQUENCE</scope>
    <source>
        <strain evidence="3">CGMCC 4.7308</strain>
    </source>
</reference>
<feature type="compositionally biased region" description="Low complexity" evidence="1">
    <location>
        <begin position="51"/>
        <end position="62"/>
    </location>
</feature>
<proteinExistence type="predicted"/>
<dbReference type="Proteomes" id="UP000655208">
    <property type="component" value="Unassembled WGS sequence"/>
</dbReference>
<keyword evidence="4" id="KW-1185">Reference proteome</keyword>
<feature type="compositionally biased region" description="Gly residues" evidence="1">
    <location>
        <begin position="41"/>
        <end position="50"/>
    </location>
</feature>
<evidence type="ECO:0000313" key="4">
    <source>
        <dbReference type="Proteomes" id="UP000655208"/>
    </source>
</evidence>
<evidence type="ECO:0008006" key="5">
    <source>
        <dbReference type="Google" id="ProtNLM"/>
    </source>
</evidence>
<name>A0A917T1R7_9ACTN</name>
<evidence type="ECO:0000256" key="1">
    <source>
        <dbReference type="SAM" id="MobiDB-lite"/>
    </source>
</evidence>
<accession>A0A917T1R7</accession>
<organism evidence="3 4">
    <name type="scientific">Nakamurella endophytica</name>
    <dbReference type="NCBI Taxonomy" id="1748367"/>
    <lineage>
        <taxon>Bacteria</taxon>
        <taxon>Bacillati</taxon>
        <taxon>Actinomycetota</taxon>
        <taxon>Actinomycetes</taxon>
        <taxon>Nakamurellales</taxon>
        <taxon>Nakamurellaceae</taxon>
        <taxon>Nakamurella</taxon>
    </lineage>
</organism>
<gene>
    <name evidence="3" type="ORF">GCM10011594_27640</name>
</gene>
<evidence type="ECO:0000313" key="3">
    <source>
        <dbReference type="EMBL" id="GGM05884.1"/>
    </source>
</evidence>